<reference evidence="1" key="1">
    <citation type="submission" date="2018-09" db="EMBL/GenBank/DDBJ databases">
        <title>Murine metabolic-syndrome-specific gut microbial biobank.</title>
        <authorList>
            <person name="Liu C."/>
        </authorList>
    </citation>
    <scope>NUCLEOTIDE SEQUENCE</scope>
    <source>
        <strain evidence="1">D42-62</strain>
    </source>
</reference>
<proteinExistence type="predicted"/>
<protein>
    <submittedName>
        <fullName evidence="1">Uncharacterized protein</fullName>
    </submittedName>
</protein>
<gene>
    <name evidence="1" type="ORF">D5281_25160</name>
</gene>
<comment type="caution">
    <text evidence="1">The sequence shown here is derived from an EMBL/GenBank/DDBJ whole genome shotgun (WGS) entry which is preliminary data.</text>
</comment>
<evidence type="ECO:0000313" key="2">
    <source>
        <dbReference type="Proteomes" id="UP001154420"/>
    </source>
</evidence>
<dbReference type="EMBL" id="QZDT01000168">
    <property type="protein sequence ID" value="NBJ95693.1"/>
    <property type="molecule type" value="Genomic_DNA"/>
</dbReference>
<name>A0A9X5GU29_9FIRM</name>
<evidence type="ECO:0000313" key="1">
    <source>
        <dbReference type="EMBL" id="NBJ95693.1"/>
    </source>
</evidence>
<dbReference type="Proteomes" id="UP001154420">
    <property type="component" value="Unassembled WGS sequence"/>
</dbReference>
<organism evidence="1 2">
    <name type="scientific">Parablautia muri</name>
    <dbReference type="NCBI Taxonomy" id="2320879"/>
    <lineage>
        <taxon>Bacteria</taxon>
        <taxon>Bacillati</taxon>
        <taxon>Bacillota</taxon>
        <taxon>Clostridia</taxon>
        <taxon>Lachnospirales</taxon>
        <taxon>Lachnospiraceae</taxon>
        <taxon>Parablautia</taxon>
    </lineage>
</organism>
<keyword evidence="2" id="KW-1185">Reference proteome</keyword>
<feature type="non-terminal residue" evidence="1">
    <location>
        <position position="1"/>
    </location>
</feature>
<sequence length="76" mass="8598">AILLPVFIEFSRCIGTYSSAKFELINIKHTGGGCAYENYVENGSINIASADFCHHMELLYSAIIEIFIEKYYINVK</sequence>
<dbReference type="AlphaFoldDB" id="A0A9X5GU29"/>
<accession>A0A9X5GU29</accession>
<dbReference type="RefSeq" id="WP_160562539.1">
    <property type="nucleotide sequence ID" value="NZ_QZDT01000168.1"/>
</dbReference>